<dbReference type="InterPro" id="IPR043796">
    <property type="entry name" value="ESX-1_EspA/EspE-like"/>
</dbReference>
<dbReference type="RefSeq" id="WP_055581182.1">
    <property type="nucleotide sequence ID" value="NZ_LKTM01000364.1"/>
</dbReference>
<gene>
    <name evidence="4" type="ORF">AO501_13455</name>
</gene>
<evidence type="ECO:0000256" key="2">
    <source>
        <dbReference type="SAM" id="Phobius"/>
    </source>
</evidence>
<dbReference type="Pfam" id="PF18879">
    <property type="entry name" value="EspA_EspE"/>
    <property type="match status" value="1"/>
</dbReference>
<organism evidence="4 5">
    <name type="scientific">Mycobacterium gordonae</name>
    <dbReference type="NCBI Taxonomy" id="1778"/>
    <lineage>
        <taxon>Bacteria</taxon>
        <taxon>Bacillati</taxon>
        <taxon>Actinomycetota</taxon>
        <taxon>Actinomycetes</taxon>
        <taxon>Mycobacteriales</taxon>
        <taxon>Mycobacteriaceae</taxon>
        <taxon>Mycobacterium</taxon>
    </lineage>
</organism>
<reference evidence="4 5" key="1">
    <citation type="submission" date="2015-10" db="EMBL/GenBank/DDBJ databases">
        <title>Mycobacterium gordonae draft genome assembly.</title>
        <authorList>
            <person name="Ustinova V."/>
            <person name="Smirnova T."/>
            <person name="Blagodatskikh K."/>
            <person name="Varlamov D."/>
            <person name="Larionova E."/>
            <person name="Chernousova L."/>
        </authorList>
    </citation>
    <scope>NUCLEOTIDE SEQUENCE [LARGE SCALE GENOMIC DNA]</scope>
    <source>
        <strain evidence="4 5">CTRI 14-8773</strain>
    </source>
</reference>
<feature type="region of interest" description="Disordered" evidence="1">
    <location>
        <begin position="368"/>
        <end position="416"/>
    </location>
</feature>
<evidence type="ECO:0000313" key="4">
    <source>
        <dbReference type="EMBL" id="KQH75875.1"/>
    </source>
</evidence>
<evidence type="ECO:0000313" key="5">
    <source>
        <dbReference type="Proteomes" id="UP000051677"/>
    </source>
</evidence>
<name>A0A0Q2RKB6_MYCGO</name>
<sequence length="416" mass="42709">MSGSAMCKTTSNFIYAQLFLLGEGIPDPGDIFNAGSSLFKGVADKIGLAIPGTNWIGQAADAYLNQNAAQQLRAKLMGDIDDLTGNLISNQAEHVEDTRSVLRAMKKMVDGCYNACKKLEKVWLIGDALSVAIAIPCCALAMAVTGGALLYLTIMTAMNAASMIGLGGRLLDILTNLPALAGLIPGIIDGIIDTIWPPKLPDIPIPGFPSIPGLPEFTWPPTPGIPDFNLPIPGLPDFQWPSIPGLPDFGGLIPGFPDFGGGGGLIPGFPALPGMPSVPNLFPGLPALGDLFPGVGNLGKLPTWTELAALPDFLGGFAGMPALSFSNLLSFAQLPGVGQITSTMGQLQQLMAAGGGPGQMGNMVGQQAQMVSSQVQQAGQKDDQSDQQGAAAGADGERAPVQAGAGGQQGQQGTVL</sequence>
<dbReference type="Proteomes" id="UP000051677">
    <property type="component" value="Unassembled WGS sequence"/>
</dbReference>
<feature type="transmembrane region" description="Helical" evidence="2">
    <location>
        <begin position="149"/>
        <end position="171"/>
    </location>
</feature>
<comment type="caution">
    <text evidence="4">The sequence shown here is derived from an EMBL/GenBank/DDBJ whole genome shotgun (WGS) entry which is preliminary data.</text>
</comment>
<dbReference type="EMBL" id="LKTM01000364">
    <property type="protein sequence ID" value="KQH75875.1"/>
    <property type="molecule type" value="Genomic_DNA"/>
</dbReference>
<keyword evidence="2" id="KW-0472">Membrane</keyword>
<feature type="transmembrane region" description="Helical" evidence="2">
    <location>
        <begin position="122"/>
        <end position="143"/>
    </location>
</feature>
<dbReference type="OrthoDB" id="4699101at2"/>
<feature type="domain" description="ESX-1 secretion-associated protein EspA/EspE-like" evidence="3">
    <location>
        <begin position="21"/>
        <end position="103"/>
    </location>
</feature>
<dbReference type="AlphaFoldDB" id="A0A0Q2RKB6"/>
<accession>A0A0Q2RKB6</accession>
<feature type="compositionally biased region" description="Low complexity" evidence="1">
    <location>
        <begin position="368"/>
        <end position="379"/>
    </location>
</feature>
<evidence type="ECO:0000259" key="3">
    <source>
        <dbReference type="Pfam" id="PF18879"/>
    </source>
</evidence>
<protein>
    <submittedName>
        <fullName evidence="4">Secretion protein EspE</fullName>
    </submittedName>
</protein>
<proteinExistence type="predicted"/>
<keyword evidence="2" id="KW-1133">Transmembrane helix</keyword>
<evidence type="ECO:0000256" key="1">
    <source>
        <dbReference type="SAM" id="MobiDB-lite"/>
    </source>
</evidence>
<dbReference type="STRING" id="1778.A9W97_10580"/>
<keyword evidence="2" id="KW-0812">Transmembrane</keyword>